<proteinExistence type="predicted"/>
<sequence>MWSQRTRSVAPERICTRSSGSYQNSTRCALNNILRWRHTFDCPEPGCGQPRRPLSTTRSTASSHFNVSFLFFLPGTLLCTINNTEKFVPSCVPDCCSTTASRAIATQPA</sequence>
<organism evidence="1">
    <name type="scientific">Culex pipiens</name>
    <name type="common">House mosquito</name>
    <dbReference type="NCBI Taxonomy" id="7175"/>
    <lineage>
        <taxon>Eukaryota</taxon>
        <taxon>Metazoa</taxon>
        <taxon>Ecdysozoa</taxon>
        <taxon>Arthropoda</taxon>
        <taxon>Hexapoda</taxon>
        <taxon>Insecta</taxon>
        <taxon>Pterygota</taxon>
        <taxon>Neoptera</taxon>
        <taxon>Endopterygota</taxon>
        <taxon>Diptera</taxon>
        <taxon>Nematocera</taxon>
        <taxon>Culicoidea</taxon>
        <taxon>Culicidae</taxon>
        <taxon>Culicinae</taxon>
        <taxon>Culicini</taxon>
        <taxon>Culex</taxon>
        <taxon>Culex</taxon>
    </lineage>
</organism>
<reference evidence="1" key="1">
    <citation type="submission" date="2021-05" db="EMBL/GenBank/DDBJ databases">
        <authorList>
            <person name="Alioto T."/>
            <person name="Alioto T."/>
            <person name="Gomez Garrido J."/>
        </authorList>
    </citation>
    <scope>NUCLEOTIDE SEQUENCE</scope>
</reference>
<evidence type="ECO:0000313" key="1">
    <source>
        <dbReference type="EMBL" id="CAG6504992.1"/>
    </source>
</evidence>
<dbReference type="EMBL" id="HBUE01150674">
    <property type="protein sequence ID" value="CAG6504992.1"/>
    <property type="molecule type" value="Transcribed_RNA"/>
</dbReference>
<dbReference type="EMBL" id="HBUE01063052">
    <property type="protein sequence ID" value="CAG6469471.1"/>
    <property type="molecule type" value="Transcribed_RNA"/>
</dbReference>
<accession>A0A8D8D3I0</accession>
<dbReference type="EMBL" id="HBUE01255652">
    <property type="protein sequence ID" value="CAG6556286.1"/>
    <property type="molecule type" value="Transcribed_RNA"/>
</dbReference>
<name>A0A8D8D3I0_CULPI</name>
<dbReference type="EMBL" id="HBUE01150678">
    <property type="protein sequence ID" value="CAG6505002.1"/>
    <property type="molecule type" value="Transcribed_RNA"/>
</dbReference>
<protein>
    <submittedName>
        <fullName evidence="1">(northern house mosquito) hypothetical protein</fullName>
    </submittedName>
</protein>
<dbReference type="EMBL" id="HBUE01255656">
    <property type="protein sequence ID" value="CAG6556296.1"/>
    <property type="molecule type" value="Transcribed_RNA"/>
</dbReference>
<dbReference type="AlphaFoldDB" id="A0A8D8D3I0"/>